<organism evidence="1 2">
    <name type="scientific">Mycolicibacter longobardus</name>
    <dbReference type="NCBI Taxonomy" id="1108812"/>
    <lineage>
        <taxon>Bacteria</taxon>
        <taxon>Bacillati</taxon>
        <taxon>Actinomycetota</taxon>
        <taxon>Actinomycetes</taxon>
        <taxon>Mycobacteriales</taxon>
        <taxon>Mycobacteriaceae</taxon>
        <taxon>Mycolicibacter</taxon>
    </lineage>
</organism>
<reference evidence="1 2" key="1">
    <citation type="submission" date="2016-01" db="EMBL/GenBank/DDBJ databases">
        <title>The new phylogeny of the genus Mycobacterium.</title>
        <authorList>
            <person name="Tarcisio F."/>
            <person name="Conor M."/>
            <person name="Antonella G."/>
            <person name="Elisabetta G."/>
            <person name="Giulia F.S."/>
            <person name="Sara T."/>
            <person name="Anna F."/>
            <person name="Clotilde B."/>
            <person name="Roberto B."/>
            <person name="Veronica D.S."/>
            <person name="Fabio R."/>
            <person name="Monica P."/>
            <person name="Olivier J."/>
            <person name="Enrico T."/>
            <person name="Nicola S."/>
        </authorList>
    </citation>
    <scope>NUCLEOTIDE SEQUENCE [LARGE SCALE GENOMIC DNA]</scope>
    <source>
        <strain evidence="1 2">DSM 45394</strain>
    </source>
</reference>
<gene>
    <name evidence="1" type="ORF">AWC16_20235</name>
</gene>
<comment type="caution">
    <text evidence="1">The sequence shown here is derived from an EMBL/GenBank/DDBJ whole genome shotgun (WGS) entry which is preliminary data.</text>
</comment>
<dbReference type="Proteomes" id="UP000193866">
    <property type="component" value="Unassembled WGS sequence"/>
</dbReference>
<protein>
    <submittedName>
        <fullName evidence="1">Uncharacterized protein</fullName>
    </submittedName>
</protein>
<name>A0A1X1YAH4_9MYCO</name>
<evidence type="ECO:0000313" key="1">
    <source>
        <dbReference type="EMBL" id="ORW08065.1"/>
    </source>
</evidence>
<keyword evidence="2" id="KW-1185">Reference proteome</keyword>
<sequence>MMTGATDGPTMKHALVTISHDRTDSCDGVYDSYDDALAAVNSICATYGWRYNLAAGVMLGDPFAEPRNTPDPALDCQQAPGEQWADIDVAMYFRITPETAG</sequence>
<accession>A0A1X1YAH4</accession>
<evidence type="ECO:0000313" key="2">
    <source>
        <dbReference type="Proteomes" id="UP000193866"/>
    </source>
</evidence>
<proteinExistence type="predicted"/>
<dbReference type="STRING" id="1108812.AWC16_20235"/>
<dbReference type="AlphaFoldDB" id="A0A1X1YAH4"/>
<dbReference type="EMBL" id="LQPG01000039">
    <property type="protein sequence ID" value="ORW08065.1"/>
    <property type="molecule type" value="Genomic_DNA"/>
</dbReference>